<proteinExistence type="predicted"/>
<dbReference type="AlphaFoldDB" id="A0A0F9T9M7"/>
<sequence>MDNPGGKMHTHKGVSDTLQRTIRLPDSPCLMCGSQAFVAVVLHRSGEPLTVKFCPSCDSRETRPARTNEVRSALDGLDI</sequence>
<reference evidence="1" key="1">
    <citation type="journal article" date="2015" name="Nature">
        <title>Complex archaea that bridge the gap between prokaryotes and eukaryotes.</title>
        <authorList>
            <person name="Spang A."/>
            <person name="Saw J.H."/>
            <person name="Jorgensen S.L."/>
            <person name="Zaremba-Niedzwiedzka K."/>
            <person name="Martijn J."/>
            <person name="Lind A.E."/>
            <person name="van Eijk R."/>
            <person name="Schleper C."/>
            <person name="Guy L."/>
            <person name="Ettema T.J."/>
        </authorList>
    </citation>
    <scope>NUCLEOTIDE SEQUENCE</scope>
</reference>
<accession>A0A0F9T9M7</accession>
<organism evidence="1">
    <name type="scientific">marine sediment metagenome</name>
    <dbReference type="NCBI Taxonomy" id="412755"/>
    <lineage>
        <taxon>unclassified sequences</taxon>
        <taxon>metagenomes</taxon>
        <taxon>ecological metagenomes</taxon>
    </lineage>
</organism>
<gene>
    <name evidence="1" type="ORF">LCGC14_0418900</name>
</gene>
<comment type="caution">
    <text evidence="1">The sequence shown here is derived from an EMBL/GenBank/DDBJ whole genome shotgun (WGS) entry which is preliminary data.</text>
</comment>
<name>A0A0F9T9M7_9ZZZZ</name>
<dbReference type="EMBL" id="LAZR01000379">
    <property type="protein sequence ID" value="KKN71662.1"/>
    <property type="molecule type" value="Genomic_DNA"/>
</dbReference>
<protein>
    <submittedName>
        <fullName evidence="1">Uncharacterized protein</fullName>
    </submittedName>
</protein>
<evidence type="ECO:0000313" key="1">
    <source>
        <dbReference type="EMBL" id="KKN71662.1"/>
    </source>
</evidence>